<organism evidence="1 2">
    <name type="scientific">Kolteria novifilia</name>
    <dbReference type="NCBI Taxonomy" id="2527975"/>
    <lineage>
        <taxon>Bacteria</taxon>
        <taxon>Pseudomonadati</taxon>
        <taxon>Planctomycetota</taxon>
        <taxon>Planctomycetia</taxon>
        <taxon>Kolteriales</taxon>
        <taxon>Kolteriaceae</taxon>
        <taxon>Kolteria</taxon>
    </lineage>
</organism>
<keyword evidence="2" id="KW-1185">Reference proteome</keyword>
<dbReference type="Proteomes" id="UP000317093">
    <property type="component" value="Chromosome"/>
</dbReference>
<protein>
    <submittedName>
        <fullName evidence="1">N-formylglutamate amidohydrolase</fullName>
    </submittedName>
</protein>
<name>A0A518B6W9_9BACT</name>
<dbReference type="SUPFAM" id="SSF53187">
    <property type="entry name" value="Zn-dependent exopeptidases"/>
    <property type="match status" value="1"/>
</dbReference>
<proteinExistence type="predicted"/>
<dbReference type="EMBL" id="CP036279">
    <property type="protein sequence ID" value="QDU62725.1"/>
    <property type="molecule type" value="Genomic_DNA"/>
</dbReference>
<dbReference type="AlphaFoldDB" id="A0A518B6W9"/>
<accession>A0A518B6W9</accession>
<dbReference type="OrthoDB" id="9785840at2"/>
<sequence length="260" mass="29803">MEQASWAIVSSDGPLVAASIHSGHSVRRDVVAYLAVSEDDRLREEDPFTDQWTLIAPSRINVFKSRFEFDLNRPRERCIYLTPDDAWGLRVWNRRPSAEVIEGTLALYDAFYVDLEQLLGTLLSKHRRVVVYDLHTYNHRRLGPGRAVADPRQNPDVNLGTGTMDRGRWSRVVDRFLSRMSDVGIEGRRLDVRENVKFRGGHFPRWIHDTFPDSVCVLSIEFKKFFMDEWTGQPDNEALDAITQALGATTEAVLEELARS</sequence>
<dbReference type="RefSeq" id="WP_145259671.1">
    <property type="nucleotide sequence ID" value="NZ_CP036279.1"/>
</dbReference>
<evidence type="ECO:0000313" key="1">
    <source>
        <dbReference type="EMBL" id="QDU62725.1"/>
    </source>
</evidence>
<keyword evidence="1" id="KW-0378">Hydrolase</keyword>
<dbReference type="Pfam" id="PF05013">
    <property type="entry name" value="FGase"/>
    <property type="match status" value="1"/>
</dbReference>
<dbReference type="Gene3D" id="3.40.630.40">
    <property type="entry name" value="Zn-dependent exopeptidases"/>
    <property type="match status" value="1"/>
</dbReference>
<dbReference type="GO" id="GO:0016787">
    <property type="term" value="F:hydrolase activity"/>
    <property type="evidence" value="ECO:0007669"/>
    <property type="project" value="UniProtKB-KW"/>
</dbReference>
<gene>
    <name evidence="1" type="ORF">Pan216_35950</name>
</gene>
<evidence type="ECO:0000313" key="2">
    <source>
        <dbReference type="Proteomes" id="UP000317093"/>
    </source>
</evidence>
<dbReference type="KEGG" id="knv:Pan216_35950"/>
<dbReference type="InterPro" id="IPR007709">
    <property type="entry name" value="N-FG_amidohydro"/>
</dbReference>
<reference evidence="1 2" key="1">
    <citation type="submission" date="2019-02" db="EMBL/GenBank/DDBJ databases">
        <title>Deep-cultivation of Planctomycetes and their phenomic and genomic characterization uncovers novel biology.</title>
        <authorList>
            <person name="Wiegand S."/>
            <person name="Jogler M."/>
            <person name="Boedeker C."/>
            <person name="Pinto D."/>
            <person name="Vollmers J."/>
            <person name="Rivas-Marin E."/>
            <person name="Kohn T."/>
            <person name="Peeters S.H."/>
            <person name="Heuer A."/>
            <person name="Rast P."/>
            <person name="Oberbeckmann S."/>
            <person name="Bunk B."/>
            <person name="Jeske O."/>
            <person name="Meyerdierks A."/>
            <person name="Storesund J.E."/>
            <person name="Kallscheuer N."/>
            <person name="Luecker S."/>
            <person name="Lage O.M."/>
            <person name="Pohl T."/>
            <person name="Merkel B.J."/>
            <person name="Hornburger P."/>
            <person name="Mueller R.-W."/>
            <person name="Bruemmer F."/>
            <person name="Labrenz M."/>
            <person name="Spormann A.M."/>
            <person name="Op den Camp H."/>
            <person name="Overmann J."/>
            <person name="Amann R."/>
            <person name="Jetten M.S.M."/>
            <person name="Mascher T."/>
            <person name="Medema M.H."/>
            <person name="Devos D.P."/>
            <person name="Kaster A.-K."/>
            <person name="Ovreas L."/>
            <person name="Rohde M."/>
            <person name="Galperin M.Y."/>
            <person name="Jogler C."/>
        </authorList>
    </citation>
    <scope>NUCLEOTIDE SEQUENCE [LARGE SCALE GENOMIC DNA]</scope>
    <source>
        <strain evidence="1 2">Pan216</strain>
    </source>
</reference>